<dbReference type="OrthoDB" id="2392202at2759"/>
<keyword evidence="1 2" id="KW-0694">RNA-binding</keyword>
<keyword evidence="6" id="KW-1185">Reference proteome</keyword>
<dbReference type="SUPFAM" id="SSF69065">
    <property type="entry name" value="RNase III domain-like"/>
    <property type="match status" value="1"/>
</dbReference>
<dbReference type="SMART" id="SM00535">
    <property type="entry name" value="RIBOc"/>
    <property type="match status" value="1"/>
</dbReference>
<evidence type="ECO:0000256" key="1">
    <source>
        <dbReference type="ARBA" id="ARBA00022884"/>
    </source>
</evidence>
<dbReference type="SMART" id="SM00358">
    <property type="entry name" value="DSRM"/>
    <property type="match status" value="1"/>
</dbReference>
<dbReference type="Gene3D" id="3.30.160.20">
    <property type="match status" value="1"/>
</dbReference>
<dbReference type="AlphaFoldDB" id="A0A0C2XQ50"/>
<dbReference type="InterPro" id="IPR000999">
    <property type="entry name" value="RNase_III_dom"/>
</dbReference>
<dbReference type="Gene3D" id="1.10.1520.10">
    <property type="entry name" value="Ribonuclease III domain"/>
    <property type="match status" value="1"/>
</dbReference>
<proteinExistence type="predicted"/>
<dbReference type="PROSITE" id="PS50142">
    <property type="entry name" value="RNASE_3_2"/>
    <property type="match status" value="1"/>
</dbReference>
<dbReference type="Pfam" id="PF00035">
    <property type="entry name" value="dsrm"/>
    <property type="match status" value="1"/>
</dbReference>
<dbReference type="Proteomes" id="UP000054549">
    <property type="component" value="Unassembled WGS sequence"/>
</dbReference>
<accession>A0A0C2XQ50</accession>
<dbReference type="SUPFAM" id="SSF54768">
    <property type="entry name" value="dsRNA-binding domain-like"/>
    <property type="match status" value="1"/>
</dbReference>
<dbReference type="PROSITE" id="PS50137">
    <property type="entry name" value="DS_RBD"/>
    <property type="match status" value="1"/>
</dbReference>
<reference evidence="5 6" key="1">
    <citation type="submission" date="2014-04" db="EMBL/GenBank/DDBJ databases">
        <title>Evolutionary Origins and Diversification of the Mycorrhizal Mutualists.</title>
        <authorList>
            <consortium name="DOE Joint Genome Institute"/>
            <consortium name="Mycorrhizal Genomics Consortium"/>
            <person name="Kohler A."/>
            <person name="Kuo A."/>
            <person name="Nagy L.G."/>
            <person name="Floudas D."/>
            <person name="Copeland A."/>
            <person name="Barry K.W."/>
            <person name="Cichocki N."/>
            <person name="Veneault-Fourrey C."/>
            <person name="LaButti K."/>
            <person name="Lindquist E.A."/>
            <person name="Lipzen A."/>
            <person name="Lundell T."/>
            <person name="Morin E."/>
            <person name="Murat C."/>
            <person name="Riley R."/>
            <person name="Ohm R."/>
            <person name="Sun H."/>
            <person name="Tunlid A."/>
            <person name="Henrissat B."/>
            <person name="Grigoriev I.V."/>
            <person name="Hibbett D.S."/>
            <person name="Martin F."/>
        </authorList>
    </citation>
    <scope>NUCLEOTIDE SEQUENCE [LARGE SCALE GENOMIC DNA]</scope>
    <source>
        <strain evidence="5 6">Koide BX008</strain>
    </source>
</reference>
<evidence type="ECO:0000256" key="2">
    <source>
        <dbReference type="PROSITE-ProRule" id="PRU00266"/>
    </source>
</evidence>
<protein>
    <submittedName>
        <fullName evidence="5">Uncharacterized protein</fullName>
    </submittedName>
</protein>
<dbReference type="EMBL" id="KN818222">
    <property type="protein sequence ID" value="KIL71766.1"/>
    <property type="molecule type" value="Genomic_DNA"/>
</dbReference>
<dbReference type="HOGENOM" id="CLU_056047_1_0_1"/>
<evidence type="ECO:0000259" key="4">
    <source>
        <dbReference type="PROSITE" id="PS50142"/>
    </source>
</evidence>
<dbReference type="InParanoid" id="A0A0C2XQ50"/>
<dbReference type="GO" id="GO:0006396">
    <property type="term" value="P:RNA processing"/>
    <property type="evidence" value="ECO:0007669"/>
    <property type="project" value="InterPro"/>
</dbReference>
<name>A0A0C2XQ50_AMAMK</name>
<evidence type="ECO:0000259" key="3">
    <source>
        <dbReference type="PROSITE" id="PS50137"/>
    </source>
</evidence>
<feature type="domain" description="RNase III" evidence="4">
    <location>
        <begin position="23"/>
        <end position="137"/>
    </location>
</feature>
<dbReference type="STRING" id="946122.A0A0C2XQ50"/>
<dbReference type="InterPro" id="IPR014720">
    <property type="entry name" value="dsRBD_dom"/>
</dbReference>
<dbReference type="GO" id="GO:0004525">
    <property type="term" value="F:ribonuclease III activity"/>
    <property type="evidence" value="ECO:0007669"/>
    <property type="project" value="InterPro"/>
</dbReference>
<dbReference type="InterPro" id="IPR036389">
    <property type="entry name" value="RNase_III_sf"/>
</dbReference>
<feature type="domain" description="DRBM" evidence="3">
    <location>
        <begin position="249"/>
        <end position="295"/>
    </location>
</feature>
<organism evidence="5 6">
    <name type="scientific">Amanita muscaria (strain Koide BX008)</name>
    <dbReference type="NCBI Taxonomy" id="946122"/>
    <lineage>
        <taxon>Eukaryota</taxon>
        <taxon>Fungi</taxon>
        <taxon>Dikarya</taxon>
        <taxon>Basidiomycota</taxon>
        <taxon>Agaricomycotina</taxon>
        <taxon>Agaricomycetes</taxon>
        <taxon>Agaricomycetidae</taxon>
        <taxon>Agaricales</taxon>
        <taxon>Pluteineae</taxon>
        <taxon>Amanitaceae</taxon>
        <taxon>Amanita</taxon>
    </lineage>
</organism>
<evidence type="ECO:0000313" key="6">
    <source>
        <dbReference type="Proteomes" id="UP000054549"/>
    </source>
</evidence>
<gene>
    <name evidence="5" type="ORF">M378DRAFT_65049</name>
</gene>
<dbReference type="GO" id="GO:0003723">
    <property type="term" value="F:RNA binding"/>
    <property type="evidence" value="ECO:0007669"/>
    <property type="project" value="UniProtKB-UniRule"/>
</dbReference>
<evidence type="ECO:0000313" key="5">
    <source>
        <dbReference type="EMBL" id="KIL71766.1"/>
    </source>
</evidence>
<sequence>MSVPLQKRSRSTNLPLLPKITGEIILQVFTHRSLQRSHGGTLEDNSDNDRFSILGKVVLDAVVTLSLFSRRPALTAAEIGRWKECILSDDNFEDWVSGYKLRNKVRCHPQVFSLLSIPGETRNLFYSYVGGVYAESGMDVVEKWVGQLIDRCSENSTFLSMTESMHRMEPPPPAKKLKSEPLTPSKQTFPLFFLSPPAPSPPTDLPPPPPKAAINLPNPLAPAQPNLPFLPLFNQAASQRRCIVEYPAEFSGPSHAGKWTVRCVVNGILKGVGTGTSKQVAKEEAARKAYYAMGWT</sequence>